<reference evidence="1" key="1">
    <citation type="submission" date="2021-12" db="EMBL/GenBank/DDBJ databases">
        <authorList>
            <person name="Zaccaron A."/>
            <person name="Stergiopoulos I."/>
        </authorList>
    </citation>
    <scope>NUCLEOTIDE SEQUENCE</scope>
    <source>
        <strain evidence="1">Race5_Kim</strain>
    </source>
</reference>
<dbReference type="EMBL" id="CP090166">
    <property type="protein sequence ID" value="UJO17013.1"/>
    <property type="molecule type" value="Genomic_DNA"/>
</dbReference>
<gene>
    <name evidence="1" type="ORF">CLAFUR5_04699</name>
</gene>
<evidence type="ECO:0000313" key="2">
    <source>
        <dbReference type="Proteomes" id="UP000756132"/>
    </source>
</evidence>
<dbReference type="KEGG" id="ffu:CLAFUR5_04699"/>
<sequence>MIPTMRAVILLFWPDPPRSTKITERAALVLTGDSTLLKSGPVARQALSEHSLPGYDNCDRIVHIPMPKAVEFLIQPDKRAVAANPALQARNGHYAAQNRAECLLEARERVRLAKEGRIGKKAKSYVEFERRVEE</sequence>
<dbReference type="GeneID" id="71984577"/>
<organism evidence="1 2">
    <name type="scientific">Passalora fulva</name>
    <name type="common">Tomato leaf mold</name>
    <name type="synonym">Cladosporium fulvum</name>
    <dbReference type="NCBI Taxonomy" id="5499"/>
    <lineage>
        <taxon>Eukaryota</taxon>
        <taxon>Fungi</taxon>
        <taxon>Dikarya</taxon>
        <taxon>Ascomycota</taxon>
        <taxon>Pezizomycotina</taxon>
        <taxon>Dothideomycetes</taxon>
        <taxon>Dothideomycetidae</taxon>
        <taxon>Mycosphaerellales</taxon>
        <taxon>Mycosphaerellaceae</taxon>
        <taxon>Fulvia</taxon>
    </lineage>
</organism>
<proteinExistence type="predicted"/>
<evidence type="ECO:0000313" key="1">
    <source>
        <dbReference type="EMBL" id="UJO17013.1"/>
    </source>
</evidence>
<dbReference type="Proteomes" id="UP000756132">
    <property type="component" value="Chromosome 4"/>
</dbReference>
<name>A0A9Q8LGK2_PASFU</name>
<reference evidence="1" key="2">
    <citation type="journal article" date="2022" name="Microb. Genom.">
        <title>A chromosome-scale genome assembly of the tomato pathogen Cladosporium fulvum reveals a compartmentalized genome architecture and the presence of a dispensable chromosome.</title>
        <authorList>
            <person name="Zaccaron A.Z."/>
            <person name="Chen L.H."/>
            <person name="Samaras A."/>
            <person name="Stergiopoulos I."/>
        </authorList>
    </citation>
    <scope>NUCLEOTIDE SEQUENCE</scope>
    <source>
        <strain evidence="1">Race5_Kim</strain>
    </source>
</reference>
<protein>
    <submittedName>
        <fullName evidence="1">Uncharacterized protein</fullName>
    </submittedName>
</protein>
<accession>A0A9Q8LGK2</accession>
<keyword evidence="2" id="KW-1185">Reference proteome</keyword>
<dbReference type="RefSeq" id="XP_047761379.1">
    <property type="nucleotide sequence ID" value="XM_047903847.1"/>
</dbReference>
<dbReference type="AlphaFoldDB" id="A0A9Q8LGK2"/>